<evidence type="ECO:0000313" key="2">
    <source>
        <dbReference type="EMBL" id="HCL03451.1"/>
    </source>
</evidence>
<feature type="transmembrane region" description="Helical" evidence="1">
    <location>
        <begin position="6"/>
        <end position="33"/>
    </location>
</feature>
<evidence type="ECO:0000256" key="1">
    <source>
        <dbReference type="SAM" id="Phobius"/>
    </source>
</evidence>
<dbReference type="AlphaFoldDB" id="A0A3D2X8K6"/>
<protein>
    <submittedName>
        <fullName evidence="2">Uncharacterized protein</fullName>
    </submittedName>
</protein>
<dbReference type="EMBL" id="DPVV01000453">
    <property type="protein sequence ID" value="HCL03451.1"/>
    <property type="molecule type" value="Genomic_DNA"/>
</dbReference>
<keyword evidence="1" id="KW-1133">Transmembrane helix</keyword>
<name>A0A3D2X8K6_9FIRM</name>
<accession>A0A3D2X8K6</accession>
<keyword evidence="1" id="KW-0812">Transmembrane</keyword>
<reference evidence="2 3" key="1">
    <citation type="journal article" date="2018" name="Nat. Biotechnol.">
        <title>A standardized bacterial taxonomy based on genome phylogeny substantially revises the tree of life.</title>
        <authorList>
            <person name="Parks D.H."/>
            <person name="Chuvochina M."/>
            <person name="Waite D.W."/>
            <person name="Rinke C."/>
            <person name="Skarshewski A."/>
            <person name="Chaumeil P.A."/>
            <person name="Hugenholtz P."/>
        </authorList>
    </citation>
    <scope>NUCLEOTIDE SEQUENCE [LARGE SCALE GENOMIC DNA]</scope>
    <source>
        <strain evidence="2">UBA11728</strain>
    </source>
</reference>
<gene>
    <name evidence="2" type="ORF">DHW61_13755</name>
</gene>
<organism evidence="2 3">
    <name type="scientific">Lachnoclostridium phytofermentans</name>
    <dbReference type="NCBI Taxonomy" id="66219"/>
    <lineage>
        <taxon>Bacteria</taxon>
        <taxon>Bacillati</taxon>
        <taxon>Bacillota</taxon>
        <taxon>Clostridia</taxon>
        <taxon>Lachnospirales</taxon>
        <taxon>Lachnospiraceae</taxon>
    </lineage>
</organism>
<keyword evidence="1" id="KW-0472">Membrane</keyword>
<comment type="caution">
    <text evidence="2">The sequence shown here is derived from an EMBL/GenBank/DDBJ whole genome shotgun (WGS) entry which is preliminary data.</text>
</comment>
<evidence type="ECO:0000313" key="3">
    <source>
        <dbReference type="Proteomes" id="UP000262969"/>
    </source>
</evidence>
<sequence length="67" mass="7574">MVYYFIVGIEISIVLNIRATVAVVEMFLLSSGYGQSFFIGDKEKGLYFNIGVIEIISFYRYMDGGKS</sequence>
<dbReference type="Proteomes" id="UP000262969">
    <property type="component" value="Unassembled WGS sequence"/>
</dbReference>
<proteinExistence type="predicted"/>